<organism evidence="1 2">
    <name type="scientific">Cellulomonas phragmiteti</name>
    <dbReference type="NCBI Taxonomy" id="478780"/>
    <lineage>
        <taxon>Bacteria</taxon>
        <taxon>Bacillati</taxon>
        <taxon>Actinomycetota</taxon>
        <taxon>Actinomycetes</taxon>
        <taxon>Micrococcales</taxon>
        <taxon>Cellulomonadaceae</taxon>
        <taxon>Cellulomonas</taxon>
    </lineage>
</organism>
<dbReference type="EMBL" id="BONP01000017">
    <property type="protein sequence ID" value="GIG40956.1"/>
    <property type="molecule type" value="Genomic_DNA"/>
</dbReference>
<sequence length="176" mass="20013">MAQRGPRTPTVQDAAKDLQKRLVLQLQSMKHVAPVEFGPNGGQDPYWHASIKRLNIPTKLAGDWFLTSYWRFVTDPKTNEPILREGSMGLNVENDPYGYCKNPDIDHACIVRYDYELAHDSPLHLNVFQPSPLGDGLHLKLPLEGAVQPWRPERLVKQLLVDTLQEIEKRGWALAP</sequence>
<comment type="caution">
    <text evidence="1">The sequence shown here is derived from an EMBL/GenBank/DDBJ whole genome shotgun (WGS) entry which is preliminary data.</text>
</comment>
<dbReference type="Proteomes" id="UP000614741">
    <property type="component" value="Unassembled WGS sequence"/>
</dbReference>
<evidence type="ECO:0000313" key="1">
    <source>
        <dbReference type="EMBL" id="GIG40956.1"/>
    </source>
</evidence>
<gene>
    <name evidence="1" type="ORF">Cph01nite_27180</name>
</gene>
<evidence type="ECO:0000313" key="2">
    <source>
        <dbReference type="Proteomes" id="UP000614741"/>
    </source>
</evidence>
<proteinExistence type="predicted"/>
<keyword evidence="2" id="KW-1185">Reference proteome</keyword>
<accession>A0ABQ4DPU9</accession>
<reference evidence="1 2" key="1">
    <citation type="submission" date="2021-01" db="EMBL/GenBank/DDBJ databases">
        <title>Whole genome shotgun sequence of Cellulomonas phragmiteti NBRC 110785.</title>
        <authorList>
            <person name="Komaki H."/>
            <person name="Tamura T."/>
        </authorList>
    </citation>
    <scope>NUCLEOTIDE SEQUENCE [LARGE SCALE GENOMIC DNA]</scope>
    <source>
        <strain evidence="1 2">NBRC 110785</strain>
    </source>
</reference>
<protein>
    <submittedName>
        <fullName evidence="1">Uncharacterized protein</fullName>
    </submittedName>
</protein>
<name>A0ABQ4DPU9_9CELL</name>